<dbReference type="GO" id="GO:0008948">
    <property type="term" value="F:oxaloacetate decarboxylase activity"/>
    <property type="evidence" value="ECO:0007669"/>
    <property type="project" value="UniProtKB-EC"/>
</dbReference>
<dbReference type="SUPFAM" id="SSF89562">
    <property type="entry name" value="RraA-like"/>
    <property type="match status" value="1"/>
</dbReference>
<dbReference type="EC" id="4.1.3.17" evidence="5"/>
<dbReference type="PANTHER" id="PTHR33254:SF4">
    <property type="entry name" value="4-HYDROXY-4-METHYL-2-OXOGLUTARATE ALDOLASE 3-RELATED"/>
    <property type="match status" value="1"/>
</dbReference>
<dbReference type="Proteomes" id="UP000256727">
    <property type="component" value="Unassembled WGS sequence"/>
</dbReference>
<dbReference type="Pfam" id="PF03737">
    <property type="entry name" value="RraA-like"/>
    <property type="match status" value="1"/>
</dbReference>
<accession>A0A3D9LF35</accession>
<evidence type="ECO:0000256" key="12">
    <source>
        <dbReference type="ARBA" id="ARBA00047973"/>
    </source>
</evidence>
<evidence type="ECO:0000256" key="5">
    <source>
        <dbReference type="ARBA" id="ARBA00012213"/>
    </source>
</evidence>
<feature type="binding site" evidence="13">
    <location>
        <position position="122"/>
    </location>
    <ligand>
        <name>substrate</name>
    </ligand>
</feature>
<reference evidence="14 15" key="1">
    <citation type="submission" date="2018-07" db="EMBL/GenBank/DDBJ databases">
        <title>Sequencing the genomes of 1000 actinobacteria strains.</title>
        <authorList>
            <person name="Klenk H.-P."/>
        </authorList>
    </citation>
    <scope>NUCLEOTIDE SEQUENCE [LARGE SCALE GENOMIC DNA]</scope>
    <source>
        <strain evidence="14 15">DSM 14442</strain>
    </source>
</reference>
<dbReference type="Gene3D" id="3.50.30.40">
    <property type="entry name" value="Ribonuclease E inhibitor RraA/RraA-like"/>
    <property type="match status" value="1"/>
</dbReference>
<dbReference type="InterPro" id="IPR005493">
    <property type="entry name" value="RraA/RraA-like"/>
</dbReference>
<name>A0A3D9LF35_9MICC</name>
<gene>
    <name evidence="14" type="ORF">C8E99_2910</name>
</gene>
<keyword evidence="15" id="KW-1185">Reference proteome</keyword>
<dbReference type="RefSeq" id="WP_245952372.1">
    <property type="nucleotide sequence ID" value="NZ_QREH01000001.1"/>
</dbReference>
<dbReference type="EMBL" id="QREH01000001">
    <property type="protein sequence ID" value="REE05051.1"/>
    <property type="molecule type" value="Genomic_DNA"/>
</dbReference>
<dbReference type="InterPro" id="IPR036704">
    <property type="entry name" value="RraA/RraA-like_sf"/>
</dbReference>
<protein>
    <recommendedName>
        <fullName evidence="7">Putative 4-hydroxy-4-methyl-2-oxoglutarate aldolase</fullName>
        <ecNumber evidence="6">4.1.1.112</ecNumber>
        <ecNumber evidence="5">4.1.3.17</ecNumber>
    </recommendedName>
    <alternativeName>
        <fullName evidence="11">Oxaloacetate decarboxylase</fullName>
    </alternativeName>
    <alternativeName>
        <fullName evidence="9">Regulator of ribonuclease activity homolog</fullName>
    </alternativeName>
    <alternativeName>
        <fullName evidence="10">RraA-like protein</fullName>
    </alternativeName>
</protein>
<comment type="subunit">
    <text evidence="4">Homotrimer.</text>
</comment>
<comment type="function">
    <text evidence="8">Catalyzes the aldol cleavage of 4-hydroxy-4-methyl-2-oxoglutarate (HMG) into 2 molecules of pyruvate. Also contains a secondary oxaloacetate (OAA) decarboxylase activity due to the common pyruvate enolate transition state formed following C-C bond cleavage in the retro-aldol and decarboxylation reactions.</text>
</comment>
<dbReference type="EC" id="4.1.1.112" evidence="6"/>
<feature type="binding site" evidence="13">
    <location>
        <begin position="100"/>
        <end position="103"/>
    </location>
    <ligand>
        <name>substrate</name>
    </ligand>
</feature>
<evidence type="ECO:0000256" key="2">
    <source>
        <dbReference type="ARBA" id="ARBA00001968"/>
    </source>
</evidence>
<organism evidence="14 15">
    <name type="scientific">Citricoccus muralis</name>
    <dbReference type="NCBI Taxonomy" id="169134"/>
    <lineage>
        <taxon>Bacteria</taxon>
        <taxon>Bacillati</taxon>
        <taxon>Actinomycetota</taxon>
        <taxon>Actinomycetes</taxon>
        <taxon>Micrococcales</taxon>
        <taxon>Micrococcaceae</taxon>
        <taxon>Citricoccus</taxon>
    </lineage>
</organism>
<evidence type="ECO:0000256" key="11">
    <source>
        <dbReference type="ARBA" id="ARBA00032305"/>
    </source>
</evidence>
<comment type="caution">
    <text evidence="14">The sequence shown here is derived from an EMBL/GenBank/DDBJ whole genome shotgun (WGS) entry which is preliminary data.</text>
</comment>
<evidence type="ECO:0000313" key="14">
    <source>
        <dbReference type="EMBL" id="REE05051.1"/>
    </source>
</evidence>
<evidence type="ECO:0000256" key="1">
    <source>
        <dbReference type="ARBA" id="ARBA00001342"/>
    </source>
</evidence>
<evidence type="ECO:0000256" key="9">
    <source>
        <dbReference type="ARBA" id="ARBA00029596"/>
    </source>
</evidence>
<evidence type="ECO:0000256" key="13">
    <source>
        <dbReference type="PIRSR" id="PIRSR605493-1"/>
    </source>
</evidence>
<feature type="binding site" evidence="13">
    <location>
        <position position="123"/>
    </location>
    <ligand>
        <name>substrate</name>
    </ligand>
</feature>
<comment type="cofactor">
    <cofactor evidence="2">
        <name>a divalent metal cation</name>
        <dbReference type="ChEBI" id="CHEBI:60240"/>
    </cofactor>
</comment>
<evidence type="ECO:0000256" key="3">
    <source>
        <dbReference type="ARBA" id="ARBA00008621"/>
    </source>
</evidence>
<keyword evidence="13" id="KW-0479">Metal-binding</keyword>
<dbReference type="GO" id="GO:0047443">
    <property type="term" value="F:4-hydroxy-4-methyl-2-oxoglutarate aldolase activity"/>
    <property type="evidence" value="ECO:0007669"/>
    <property type="project" value="UniProtKB-EC"/>
</dbReference>
<proteinExistence type="inferred from homology"/>
<dbReference type="CDD" id="cd16841">
    <property type="entry name" value="RraA_family"/>
    <property type="match status" value="1"/>
</dbReference>
<evidence type="ECO:0000313" key="15">
    <source>
        <dbReference type="Proteomes" id="UP000256727"/>
    </source>
</evidence>
<evidence type="ECO:0000256" key="8">
    <source>
        <dbReference type="ARBA" id="ARBA00025046"/>
    </source>
</evidence>
<dbReference type="PANTHER" id="PTHR33254">
    <property type="entry name" value="4-HYDROXY-4-METHYL-2-OXOGLUTARATE ALDOLASE 3-RELATED"/>
    <property type="match status" value="1"/>
</dbReference>
<comment type="catalytic activity">
    <reaction evidence="1">
        <text>4-hydroxy-4-methyl-2-oxoglutarate = 2 pyruvate</text>
        <dbReference type="Rhea" id="RHEA:22748"/>
        <dbReference type="ChEBI" id="CHEBI:15361"/>
        <dbReference type="ChEBI" id="CHEBI:58276"/>
        <dbReference type="EC" id="4.1.3.17"/>
    </reaction>
</comment>
<evidence type="ECO:0000256" key="7">
    <source>
        <dbReference type="ARBA" id="ARBA00016549"/>
    </source>
</evidence>
<evidence type="ECO:0000256" key="4">
    <source>
        <dbReference type="ARBA" id="ARBA00011233"/>
    </source>
</evidence>
<comment type="similarity">
    <text evidence="3">Belongs to the class II aldolase/RraA-like family.</text>
</comment>
<dbReference type="GO" id="GO:0046872">
    <property type="term" value="F:metal ion binding"/>
    <property type="evidence" value="ECO:0007669"/>
    <property type="project" value="UniProtKB-KW"/>
</dbReference>
<evidence type="ECO:0000256" key="10">
    <source>
        <dbReference type="ARBA" id="ARBA00030169"/>
    </source>
</evidence>
<comment type="catalytic activity">
    <reaction evidence="12">
        <text>oxaloacetate + H(+) = pyruvate + CO2</text>
        <dbReference type="Rhea" id="RHEA:15641"/>
        <dbReference type="ChEBI" id="CHEBI:15361"/>
        <dbReference type="ChEBI" id="CHEBI:15378"/>
        <dbReference type="ChEBI" id="CHEBI:16452"/>
        <dbReference type="ChEBI" id="CHEBI:16526"/>
        <dbReference type="EC" id="4.1.1.112"/>
    </reaction>
</comment>
<keyword evidence="13" id="KW-0460">Magnesium</keyword>
<sequence>MSVPSEAAEAAAQLSEAELIERFAALPVANVGDAMDRLNVLDSGIQSVWPSAGAKLAGRAVPVTVAGGDNLGIHETIPTLQPGDVLVVNGQAATHRALIGELIAGRAMARGCVGFVLDASVRDAVDLQEMRFPVFARGTTPAGPYRNGPFQSGVAAAVGTVVVHPGDLVLGDDDGVAVVPWGSAAEILVKAEAKHAAETQQRAEIGF</sequence>
<evidence type="ECO:0000256" key="6">
    <source>
        <dbReference type="ARBA" id="ARBA00012947"/>
    </source>
</evidence>
<dbReference type="AlphaFoldDB" id="A0A3D9LF35"/>
<comment type="cofactor">
    <cofactor evidence="13">
        <name>Mg(2+)</name>
        <dbReference type="ChEBI" id="CHEBI:18420"/>
    </cofactor>
</comment>